<dbReference type="KEGG" id="proo:MJB10_12260"/>
<sequence>MGIKITIPTRLLTFKASERDDWRNGLRENCTDEYLRTLSGTKGFGEYIVGKHYEDRGYKYLHRFGIFGGNKIGTFPDGDLVIKNRFGEDFFVKSRTLYPSFNEKVRLELPDLLIYKPDFSEIKFVEVKRQDTNDKLNTAQVRTLALLNLLLECDVEIFEVFLDSNAKQINDVIWEF</sequence>
<gene>
    <name evidence="1" type="ORF">MJB10_12260</name>
</gene>
<organism evidence="1 2">
    <name type="scientific">Paenibacillus roseopurpureus</name>
    <dbReference type="NCBI Taxonomy" id="2918901"/>
    <lineage>
        <taxon>Bacteria</taxon>
        <taxon>Bacillati</taxon>
        <taxon>Bacillota</taxon>
        <taxon>Bacilli</taxon>
        <taxon>Bacillales</taxon>
        <taxon>Paenibacillaceae</taxon>
        <taxon>Paenibacillus</taxon>
    </lineage>
</organism>
<evidence type="ECO:0000313" key="2">
    <source>
        <dbReference type="Proteomes" id="UP001304650"/>
    </source>
</evidence>
<evidence type="ECO:0000313" key="1">
    <source>
        <dbReference type="EMBL" id="WNR46824.1"/>
    </source>
</evidence>
<dbReference type="EMBL" id="CP130319">
    <property type="protein sequence ID" value="WNR46824.1"/>
    <property type="molecule type" value="Genomic_DNA"/>
</dbReference>
<keyword evidence="2" id="KW-1185">Reference proteome</keyword>
<dbReference type="RefSeq" id="WP_314805220.1">
    <property type="nucleotide sequence ID" value="NZ_CP130319.1"/>
</dbReference>
<proteinExistence type="predicted"/>
<reference evidence="1" key="1">
    <citation type="submission" date="2022-02" db="EMBL/GenBank/DDBJ databases">
        <title>Paenibacillus sp. MBLB1832 Whole Genome Shotgun Sequencing.</title>
        <authorList>
            <person name="Hwang C.Y."/>
            <person name="Cho E.-S."/>
            <person name="Seo M.-J."/>
        </authorList>
    </citation>
    <scope>NUCLEOTIDE SEQUENCE</scope>
    <source>
        <strain evidence="1">MBLB1832</strain>
    </source>
</reference>
<dbReference type="Proteomes" id="UP001304650">
    <property type="component" value="Chromosome"/>
</dbReference>
<protein>
    <recommendedName>
        <fullName evidence="3">VRR-NUC domain-containing protein</fullName>
    </recommendedName>
</protein>
<dbReference type="AlphaFoldDB" id="A0AA96LVH6"/>
<evidence type="ECO:0008006" key="3">
    <source>
        <dbReference type="Google" id="ProtNLM"/>
    </source>
</evidence>
<accession>A0AA96LVH6</accession>
<name>A0AA96LVH6_9BACL</name>